<evidence type="ECO:0000313" key="2">
    <source>
        <dbReference type="EMBL" id="MBB5057313.1"/>
    </source>
</evidence>
<dbReference type="AlphaFoldDB" id="A0A7W7ZCP0"/>
<keyword evidence="1" id="KW-0812">Transmembrane</keyword>
<keyword evidence="3" id="KW-1185">Reference proteome</keyword>
<keyword evidence="1" id="KW-1133">Transmembrane helix</keyword>
<dbReference type="EMBL" id="JACHIP010000002">
    <property type="protein sequence ID" value="MBB5057313.1"/>
    <property type="molecule type" value="Genomic_DNA"/>
</dbReference>
<comment type="caution">
    <text evidence="2">The sequence shown here is derived from an EMBL/GenBank/DDBJ whole genome shotgun (WGS) entry which is preliminary data.</text>
</comment>
<dbReference type="RefSeq" id="WP_184215952.1">
    <property type="nucleotide sequence ID" value="NZ_JACHIP010000002.1"/>
</dbReference>
<proteinExistence type="predicted"/>
<feature type="transmembrane region" description="Helical" evidence="1">
    <location>
        <begin position="45"/>
        <end position="64"/>
    </location>
</feature>
<accession>A0A7W7ZCP0</accession>
<protein>
    <submittedName>
        <fullName evidence="2">Uncharacterized protein</fullName>
    </submittedName>
</protein>
<dbReference type="Proteomes" id="UP000540989">
    <property type="component" value="Unassembled WGS sequence"/>
</dbReference>
<evidence type="ECO:0000256" key="1">
    <source>
        <dbReference type="SAM" id="Phobius"/>
    </source>
</evidence>
<gene>
    <name evidence="2" type="ORF">HDF16_001998</name>
</gene>
<reference evidence="2 3" key="1">
    <citation type="submission" date="2020-08" db="EMBL/GenBank/DDBJ databases">
        <title>Genomic Encyclopedia of Type Strains, Phase IV (KMG-V): Genome sequencing to study the core and pangenomes of soil and plant-associated prokaryotes.</title>
        <authorList>
            <person name="Whitman W."/>
        </authorList>
    </citation>
    <scope>NUCLEOTIDE SEQUENCE [LARGE SCALE GENOMIC DNA]</scope>
    <source>
        <strain evidence="2 3">M8UP14</strain>
    </source>
</reference>
<name>A0A7W7ZCP0_9BACT</name>
<evidence type="ECO:0000313" key="3">
    <source>
        <dbReference type="Proteomes" id="UP000540989"/>
    </source>
</evidence>
<organism evidence="2 3">
    <name type="scientific">Granulicella aggregans</name>
    <dbReference type="NCBI Taxonomy" id="474949"/>
    <lineage>
        <taxon>Bacteria</taxon>
        <taxon>Pseudomonadati</taxon>
        <taxon>Acidobacteriota</taxon>
        <taxon>Terriglobia</taxon>
        <taxon>Terriglobales</taxon>
        <taxon>Acidobacteriaceae</taxon>
        <taxon>Granulicella</taxon>
    </lineage>
</organism>
<sequence length="159" mass="17331">MNEFDELLRDVLSADVCVEPPLGMGRRIAAALSVAEERRSRMPRIALEAIAAVLLIGVVGMMVFRHRGVAVPDLVSDGRVLIAATPAPDVQSEIIPTKEFLLRAKHRWLSKPVVRSRRFSRRAAPGVAPIAIESLAIKPIEVASLYKSTERSSGGGEKR</sequence>
<keyword evidence="1" id="KW-0472">Membrane</keyword>